<keyword evidence="2" id="KW-1185">Reference proteome</keyword>
<name>A0A846Y3X5_9NOCA</name>
<dbReference type="Proteomes" id="UP000565711">
    <property type="component" value="Unassembled WGS sequence"/>
</dbReference>
<dbReference type="AlphaFoldDB" id="A0A846Y3X5"/>
<gene>
    <name evidence="1" type="ORF">HGA08_19480</name>
</gene>
<organism evidence="1 2">
    <name type="scientific">Nocardia vermiculata</name>
    <dbReference type="NCBI Taxonomy" id="257274"/>
    <lineage>
        <taxon>Bacteria</taxon>
        <taxon>Bacillati</taxon>
        <taxon>Actinomycetota</taxon>
        <taxon>Actinomycetes</taxon>
        <taxon>Mycobacteriales</taxon>
        <taxon>Nocardiaceae</taxon>
        <taxon>Nocardia</taxon>
    </lineage>
</organism>
<dbReference type="EMBL" id="JAAXOP010000011">
    <property type="protein sequence ID" value="NKY52391.1"/>
    <property type="molecule type" value="Genomic_DNA"/>
</dbReference>
<reference evidence="1 2" key="1">
    <citation type="submission" date="2020-04" db="EMBL/GenBank/DDBJ databases">
        <title>MicrobeNet Type strains.</title>
        <authorList>
            <person name="Nicholson A.C."/>
        </authorList>
    </citation>
    <scope>NUCLEOTIDE SEQUENCE [LARGE SCALE GENOMIC DNA]</scope>
    <source>
        <strain evidence="1 2">JCM 12354</strain>
    </source>
</reference>
<evidence type="ECO:0000313" key="2">
    <source>
        <dbReference type="Proteomes" id="UP000565711"/>
    </source>
</evidence>
<sequence length="46" mass="4990">MLYPLSYEGAGLGQFVERLVENGIRTRCPVVLRGGAAIWVADLAQV</sequence>
<dbReference type="RefSeq" id="WP_157102886.1">
    <property type="nucleotide sequence ID" value="NZ_JAAXOP010000011.1"/>
</dbReference>
<comment type="caution">
    <text evidence="1">The sequence shown here is derived from an EMBL/GenBank/DDBJ whole genome shotgun (WGS) entry which is preliminary data.</text>
</comment>
<proteinExistence type="predicted"/>
<accession>A0A846Y3X5</accession>
<protein>
    <submittedName>
        <fullName evidence="1">Uncharacterized protein</fullName>
    </submittedName>
</protein>
<evidence type="ECO:0000313" key="1">
    <source>
        <dbReference type="EMBL" id="NKY52391.1"/>
    </source>
</evidence>